<organism evidence="2 3">
    <name type="scientific">Cladophialophora chaetospira</name>
    <dbReference type="NCBI Taxonomy" id="386627"/>
    <lineage>
        <taxon>Eukaryota</taxon>
        <taxon>Fungi</taxon>
        <taxon>Dikarya</taxon>
        <taxon>Ascomycota</taxon>
        <taxon>Pezizomycotina</taxon>
        <taxon>Eurotiomycetes</taxon>
        <taxon>Chaetothyriomycetidae</taxon>
        <taxon>Chaetothyriales</taxon>
        <taxon>Herpotrichiellaceae</taxon>
        <taxon>Cladophialophora</taxon>
    </lineage>
</organism>
<protein>
    <submittedName>
        <fullName evidence="2">Uncharacterized protein</fullName>
    </submittedName>
</protein>
<feature type="region of interest" description="Disordered" evidence="1">
    <location>
        <begin position="1"/>
        <end position="46"/>
    </location>
</feature>
<dbReference type="Proteomes" id="UP001172673">
    <property type="component" value="Unassembled WGS sequence"/>
</dbReference>
<accession>A0AA38X995</accession>
<dbReference type="AlphaFoldDB" id="A0AA38X995"/>
<proteinExistence type="predicted"/>
<evidence type="ECO:0000313" key="2">
    <source>
        <dbReference type="EMBL" id="KAJ9609226.1"/>
    </source>
</evidence>
<feature type="compositionally biased region" description="Low complexity" evidence="1">
    <location>
        <begin position="35"/>
        <end position="46"/>
    </location>
</feature>
<evidence type="ECO:0000313" key="3">
    <source>
        <dbReference type="Proteomes" id="UP001172673"/>
    </source>
</evidence>
<feature type="compositionally biased region" description="Polar residues" evidence="1">
    <location>
        <begin position="17"/>
        <end position="29"/>
    </location>
</feature>
<name>A0AA38X995_9EURO</name>
<reference evidence="2" key="1">
    <citation type="submission" date="2022-10" db="EMBL/GenBank/DDBJ databases">
        <title>Culturing micro-colonial fungi from biological soil crusts in the Mojave desert and describing Neophaeococcomyces mojavensis, and introducing the new genera and species Taxawa tesnikishii.</title>
        <authorList>
            <person name="Kurbessoian T."/>
            <person name="Stajich J.E."/>
        </authorList>
    </citation>
    <scope>NUCLEOTIDE SEQUENCE</scope>
    <source>
        <strain evidence="2">TK_41</strain>
    </source>
</reference>
<sequence>MAPKEDSNEHGAGGEVNANNSDTDQTGEPSNAKPASTDHAAATTEATKADKQELIVEYARLLYSRVEDKLEAEDPYCKVANMHSLLISSAQRWDYKDIDAFHSDYITLYHGLLGNSSELARRVGMEQWQFEIAGRFWWPFCYKLPTQEKRQAYLREVVELVKDEERTPYDLYHTARKLRKVYDPEVDLDTDWVEEDELESAMAYMG</sequence>
<gene>
    <name evidence="2" type="ORF">H2200_006998</name>
</gene>
<evidence type="ECO:0000256" key="1">
    <source>
        <dbReference type="SAM" id="MobiDB-lite"/>
    </source>
</evidence>
<dbReference type="EMBL" id="JAPDRK010000009">
    <property type="protein sequence ID" value="KAJ9609226.1"/>
    <property type="molecule type" value="Genomic_DNA"/>
</dbReference>
<keyword evidence="3" id="KW-1185">Reference proteome</keyword>
<comment type="caution">
    <text evidence="2">The sequence shown here is derived from an EMBL/GenBank/DDBJ whole genome shotgun (WGS) entry which is preliminary data.</text>
</comment>